<dbReference type="GO" id="GO:0006508">
    <property type="term" value="P:proteolysis"/>
    <property type="evidence" value="ECO:0007669"/>
    <property type="project" value="InterPro"/>
</dbReference>
<dbReference type="CDD" id="cd13426">
    <property type="entry name" value="Peptidase_G1"/>
    <property type="match status" value="1"/>
</dbReference>
<proteinExistence type="predicted"/>
<gene>
    <name evidence="3" type="ORF">BGW36DRAFT_371166</name>
</gene>
<evidence type="ECO:0000313" key="4">
    <source>
        <dbReference type="Proteomes" id="UP001201262"/>
    </source>
</evidence>
<evidence type="ECO:0000313" key="3">
    <source>
        <dbReference type="EMBL" id="KAH8701604.1"/>
    </source>
</evidence>
<dbReference type="InterPro" id="IPR038656">
    <property type="entry name" value="Peptidase_G1_sf"/>
</dbReference>
<dbReference type="Gene3D" id="2.60.120.700">
    <property type="entry name" value="Peptidase G1"/>
    <property type="match status" value="1"/>
</dbReference>
<comment type="caution">
    <text evidence="3">The sequence shown here is derived from an EMBL/GenBank/DDBJ whole genome shotgun (WGS) entry which is preliminary data.</text>
</comment>
<dbReference type="RefSeq" id="XP_046074980.1">
    <property type="nucleotide sequence ID" value="XM_046215339.1"/>
</dbReference>
<sequence length="295" mass="30957">MIFFGFQHPSILHHTCLFQLSNLSQRTQFFFTMKVSVASLLLLAGSSAIASPLAARVARRNGVSRPNMRVGSKANQINDAEQSTNWAGAVLVSSGFTEVSASFTVPDPQIPSGGDDSTQYCATAWVGIDGDTCSTAILQTGVDFCIQGGDVSYDAWYEWIPADSVDFSGISFSAGDSVSVSVVATSTTTGTATITNNSNGQSVTHTFTSSETTSTLCETNAEWIVEDFTLISSSGQESLAPFANFGTVTFTDSYAVQNGNQVDASGANTITLVDNNGNTLASPSVDGSTVTVTYE</sequence>
<dbReference type="PANTHER" id="PTHR37536:SF1">
    <property type="entry name" value="ASPERGILLOPEPSIN, PUTAITVE (AFU_ORTHOLOGUE AFUA_7G01200)"/>
    <property type="match status" value="1"/>
</dbReference>
<feature type="disulfide bond" evidence="2">
    <location>
        <begin position="133"/>
        <end position="217"/>
    </location>
</feature>
<dbReference type="GO" id="GO:0070007">
    <property type="term" value="F:glutamic-type endopeptidase activity"/>
    <property type="evidence" value="ECO:0007669"/>
    <property type="project" value="InterPro"/>
</dbReference>
<organism evidence="3 4">
    <name type="scientific">Talaromyces proteolyticus</name>
    <dbReference type="NCBI Taxonomy" id="1131652"/>
    <lineage>
        <taxon>Eukaryota</taxon>
        <taxon>Fungi</taxon>
        <taxon>Dikarya</taxon>
        <taxon>Ascomycota</taxon>
        <taxon>Pezizomycotina</taxon>
        <taxon>Eurotiomycetes</taxon>
        <taxon>Eurotiomycetidae</taxon>
        <taxon>Eurotiales</taxon>
        <taxon>Trichocomaceae</taxon>
        <taxon>Talaromyces</taxon>
        <taxon>Talaromyces sect. Bacilispori</taxon>
    </lineage>
</organism>
<dbReference type="Pfam" id="PF01828">
    <property type="entry name" value="Peptidase_A4"/>
    <property type="match status" value="1"/>
</dbReference>
<name>A0AAD4KWC0_9EURO</name>
<dbReference type="PRINTS" id="PR00977">
    <property type="entry name" value="SCYTLDPTASE"/>
</dbReference>
<evidence type="ECO:0000256" key="1">
    <source>
        <dbReference type="PIRSR" id="PIRSR600250-50"/>
    </source>
</evidence>
<keyword evidence="4" id="KW-1185">Reference proteome</keyword>
<dbReference type="SUPFAM" id="SSF49899">
    <property type="entry name" value="Concanavalin A-like lectins/glucanases"/>
    <property type="match status" value="1"/>
</dbReference>
<accession>A0AAD4KWC0</accession>
<dbReference type="InterPro" id="IPR000250">
    <property type="entry name" value="Peptidase_G1"/>
</dbReference>
<feature type="disulfide bond" evidence="2">
    <location>
        <begin position="121"/>
        <end position="145"/>
    </location>
</feature>
<evidence type="ECO:0000256" key="2">
    <source>
        <dbReference type="PIRSR" id="PIRSR600250-51"/>
    </source>
</evidence>
<dbReference type="Proteomes" id="UP001201262">
    <property type="component" value="Unassembled WGS sequence"/>
</dbReference>
<keyword evidence="2" id="KW-1015">Disulfide bond</keyword>
<feature type="active site" description="Proton acceptor" evidence="1">
    <location>
        <position position="226"/>
    </location>
</feature>
<reference evidence="3" key="1">
    <citation type="submission" date="2021-12" db="EMBL/GenBank/DDBJ databases">
        <title>Convergent genome expansion in fungi linked to evolution of root-endophyte symbiosis.</title>
        <authorList>
            <consortium name="DOE Joint Genome Institute"/>
            <person name="Ke Y.-H."/>
            <person name="Bonito G."/>
            <person name="Liao H.-L."/>
            <person name="Looney B."/>
            <person name="Rojas-Flechas A."/>
            <person name="Nash J."/>
            <person name="Hameed K."/>
            <person name="Schadt C."/>
            <person name="Martin F."/>
            <person name="Crous P.W."/>
            <person name="Miettinen O."/>
            <person name="Magnuson J.K."/>
            <person name="Labbe J."/>
            <person name="Jacobson D."/>
            <person name="Doktycz M.J."/>
            <person name="Veneault-Fourrey C."/>
            <person name="Kuo A."/>
            <person name="Mondo S."/>
            <person name="Calhoun S."/>
            <person name="Riley R."/>
            <person name="Ohm R."/>
            <person name="LaButti K."/>
            <person name="Andreopoulos B."/>
            <person name="Pangilinan J."/>
            <person name="Nolan M."/>
            <person name="Tritt A."/>
            <person name="Clum A."/>
            <person name="Lipzen A."/>
            <person name="Daum C."/>
            <person name="Barry K."/>
            <person name="Grigoriev I.V."/>
            <person name="Vilgalys R."/>
        </authorList>
    </citation>
    <scope>NUCLEOTIDE SEQUENCE</scope>
    <source>
        <strain evidence="3">PMI_201</strain>
    </source>
</reference>
<dbReference type="EMBL" id="JAJTJA010000003">
    <property type="protein sequence ID" value="KAH8701604.1"/>
    <property type="molecule type" value="Genomic_DNA"/>
</dbReference>
<dbReference type="PANTHER" id="PTHR37536">
    <property type="entry name" value="PUTATIVE (AFU_ORTHOLOGUE AFUA_3G02970)-RELATED"/>
    <property type="match status" value="1"/>
</dbReference>
<dbReference type="GeneID" id="70245626"/>
<protein>
    <submittedName>
        <fullName evidence="3">Peptidase A4 family-domain-containing protein</fullName>
    </submittedName>
</protein>
<dbReference type="InterPro" id="IPR013320">
    <property type="entry name" value="ConA-like_dom_sf"/>
</dbReference>
<dbReference type="AlphaFoldDB" id="A0AAD4KWC0"/>